<dbReference type="Proteomes" id="UP000824540">
    <property type="component" value="Unassembled WGS sequence"/>
</dbReference>
<evidence type="ECO:0000313" key="1">
    <source>
        <dbReference type="EMBL" id="KAG9354897.1"/>
    </source>
</evidence>
<sequence length="109" mass="12179">MSSVGGSIHTNHAHCRDTLCPVGSMPAVQQTPEPFSARPLKALPLNLLQLLYRQQLHGYPHSPTDLCSKSNTVLREPHGCHPMNVSGPHTSCCCSNWVRFHPKTRETWR</sequence>
<organism evidence="1 2">
    <name type="scientific">Albula glossodonta</name>
    <name type="common">roundjaw bonefish</name>
    <dbReference type="NCBI Taxonomy" id="121402"/>
    <lineage>
        <taxon>Eukaryota</taxon>
        <taxon>Metazoa</taxon>
        <taxon>Chordata</taxon>
        <taxon>Craniata</taxon>
        <taxon>Vertebrata</taxon>
        <taxon>Euteleostomi</taxon>
        <taxon>Actinopterygii</taxon>
        <taxon>Neopterygii</taxon>
        <taxon>Teleostei</taxon>
        <taxon>Albuliformes</taxon>
        <taxon>Albulidae</taxon>
        <taxon>Albula</taxon>
    </lineage>
</organism>
<gene>
    <name evidence="1" type="ORF">JZ751_001610</name>
</gene>
<name>A0A8T2PTY6_9TELE</name>
<keyword evidence="2" id="KW-1185">Reference proteome</keyword>
<accession>A0A8T2PTY6</accession>
<dbReference type="AlphaFoldDB" id="A0A8T2PTY6"/>
<proteinExistence type="predicted"/>
<protein>
    <submittedName>
        <fullName evidence="1">Uncharacterized protein</fullName>
    </submittedName>
</protein>
<dbReference type="EMBL" id="JAFBMS010000002">
    <property type="protein sequence ID" value="KAG9354897.1"/>
    <property type="molecule type" value="Genomic_DNA"/>
</dbReference>
<comment type="caution">
    <text evidence="1">The sequence shown here is derived from an EMBL/GenBank/DDBJ whole genome shotgun (WGS) entry which is preliminary data.</text>
</comment>
<evidence type="ECO:0000313" key="2">
    <source>
        <dbReference type="Proteomes" id="UP000824540"/>
    </source>
</evidence>
<reference evidence="1" key="1">
    <citation type="thesis" date="2021" institute="BYU ScholarsArchive" country="Provo, UT, USA">
        <title>Applications of and Algorithms for Genome Assembly and Genomic Analyses with an Emphasis on Marine Teleosts.</title>
        <authorList>
            <person name="Pickett B.D."/>
        </authorList>
    </citation>
    <scope>NUCLEOTIDE SEQUENCE</scope>
    <source>
        <strain evidence="1">HI-2016</strain>
    </source>
</reference>